<dbReference type="Proteomes" id="UP000198748">
    <property type="component" value="Unassembled WGS sequence"/>
</dbReference>
<dbReference type="EMBL" id="FNAN01000009">
    <property type="protein sequence ID" value="SDF22623.1"/>
    <property type="molecule type" value="Genomic_DNA"/>
</dbReference>
<gene>
    <name evidence="1" type="ORF">SAMN04487996_109251</name>
</gene>
<reference evidence="2" key="1">
    <citation type="submission" date="2016-10" db="EMBL/GenBank/DDBJ databases">
        <authorList>
            <person name="Varghese N."/>
            <person name="Submissions S."/>
        </authorList>
    </citation>
    <scope>NUCLEOTIDE SEQUENCE [LARGE SCALE GENOMIC DNA]</scope>
    <source>
        <strain evidence="2">DSM 25329</strain>
    </source>
</reference>
<accession>A0A1G7JCL1</accession>
<protein>
    <submittedName>
        <fullName evidence="1">mRNA interferase HigB</fullName>
    </submittedName>
</protein>
<dbReference type="OrthoDB" id="9799912at2"/>
<dbReference type="AlphaFoldDB" id="A0A1G7JCL1"/>
<name>A0A1G7JCL1_9BACT</name>
<dbReference type="GO" id="GO:0003723">
    <property type="term" value="F:RNA binding"/>
    <property type="evidence" value="ECO:0007669"/>
    <property type="project" value="InterPro"/>
</dbReference>
<dbReference type="InterPro" id="IPR018669">
    <property type="entry name" value="Toxin_HigB"/>
</dbReference>
<dbReference type="GO" id="GO:0004519">
    <property type="term" value="F:endonuclease activity"/>
    <property type="evidence" value="ECO:0007669"/>
    <property type="project" value="InterPro"/>
</dbReference>
<dbReference type="STRING" id="659014.SAMN04487996_109251"/>
<evidence type="ECO:0000313" key="2">
    <source>
        <dbReference type="Proteomes" id="UP000198748"/>
    </source>
</evidence>
<sequence length="98" mass="11789">MRIFTRGTLRTFWDQHPDARPALEFWHDAVEKNSFQNPNEVIRFFKNADTVGNGRIVFNITHNKYRLIAKFEYERQLVFVRFIGSHNNYDKITDIKNI</sequence>
<dbReference type="GO" id="GO:0110001">
    <property type="term" value="C:toxin-antitoxin complex"/>
    <property type="evidence" value="ECO:0007669"/>
    <property type="project" value="InterPro"/>
</dbReference>
<organism evidence="1 2">
    <name type="scientific">Dyadobacter soli</name>
    <dbReference type="NCBI Taxonomy" id="659014"/>
    <lineage>
        <taxon>Bacteria</taxon>
        <taxon>Pseudomonadati</taxon>
        <taxon>Bacteroidota</taxon>
        <taxon>Cytophagia</taxon>
        <taxon>Cytophagales</taxon>
        <taxon>Spirosomataceae</taxon>
        <taxon>Dyadobacter</taxon>
    </lineage>
</organism>
<dbReference type="RefSeq" id="WP_090152178.1">
    <property type="nucleotide sequence ID" value="NZ_FNAN01000009.1"/>
</dbReference>
<dbReference type="Pfam" id="PF09907">
    <property type="entry name" value="HigB_toxin"/>
    <property type="match status" value="1"/>
</dbReference>
<evidence type="ECO:0000313" key="1">
    <source>
        <dbReference type="EMBL" id="SDF22623.1"/>
    </source>
</evidence>
<keyword evidence="2" id="KW-1185">Reference proteome</keyword>
<proteinExistence type="predicted"/>